<protein>
    <submittedName>
        <fullName evidence="3">Uncharacterized protein</fullName>
    </submittedName>
</protein>
<sequence>MTHSHPNRRFRSYFESRCCQGPGHDQNVSYATVHYVSSAHFSPPSKPPASRNNRQTAGRGEQSAINHQTAQTRDSNIQFVSPRRKDIFYFIVMHTYIFTLIVNSVQ</sequence>
<dbReference type="EMBL" id="CAACVG010006732">
    <property type="protein sequence ID" value="VEN41301.1"/>
    <property type="molecule type" value="Genomic_DNA"/>
</dbReference>
<feature type="transmembrane region" description="Helical" evidence="2">
    <location>
        <begin position="87"/>
        <end position="105"/>
    </location>
</feature>
<name>A0A653C0F0_CALMS</name>
<keyword evidence="2" id="KW-0472">Membrane</keyword>
<proteinExistence type="predicted"/>
<gene>
    <name evidence="3" type="ORF">CALMAC_LOCUS5176</name>
</gene>
<dbReference type="AlphaFoldDB" id="A0A653C0F0"/>
<evidence type="ECO:0000256" key="2">
    <source>
        <dbReference type="SAM" id="Phobius"/>
    </source>
</evidence>
<reference evidence="3 4" key="1">
    <citation type="submission" date="2019-01" db="EMBL/GenBank/DDBJ databases">
        <authorList>
            <person name="Sayadi A."/>
        </authorList>
    </citation>
    <scope>NUCLEOTIDE SEQUENCE [LARGE SCALE GENOMIC DNA]</scope>
</reference>
<keyword evidence="2" id="KW-1133">Transmembrane helix</keyword>
<evidence type="ECO:0000313" key="3">
    <source>
        <dbReference type="EMBL" id="VEN41301.1"/>
    </source>
</evidence>
<keyword evidence="4" id="KW-1185">Reference proteome</keyword>
<evidence type="ECO:0000313" key="4">
    <source>
        <dbReference type="Proteomes" id="UP000410492"/>
    </source>
</evidence>
<evidence type="ECO:0000256" key="1">
    <source>
        <dbReference type="SAM" id="MobiDB-lite"/>
    </source>
</evidence>
<organism evidence="3 4">
    <name type="scientific">Callosobruchus maculatus</name>
    <name type="common">Southern cowpea weevil</name>
    <name type="synonym">Pulse bruchid</name>
    <dbReference type="NCBI Taxonomy" id="64391"/>
    <lineage>
        <taxon>Eukaryota</taxon>
        <taxon>Metazoa</taxon>
        <taxon>Ecdysozoa</taxon>
        <taxon>Arthropoda</taxon>
        <taxon>Hexapoda</taxon>
        <taxon>Insecta</taxon>
        <taxon>Pterygota</taxon>
        <taxon>Neoptera</taxon>
        <taxon>Endopterygota</taxon>
        <taxon>Coleoptera</taxon>
        <taxon>Polyphaga</taxon>
        <taxon>Cucujiformia</taxon>
        <taxon>Chrysomeloidea</taxon>
        <taxon>Chrysomelidae</taxon>
        <taxon>Bruchinae</taxon>
        <taxon>Bruchini</taxon>
        <taxon>Callosobruchus</taxon>
    </lineage>
</organism>
<accession>A0A653C0F0</accession>
<feature type="compositionally biased region" description="Polar residues" evidence="1">
    <location>
        <begin position="63"/>
        <end position="77"/>
    </location>
</feature>
<feature type="region of interest" description="Disordered" evidence="1">
    <location>
        <begin position="39"/>
        <end position="77"/>
    </location>
</feature>
<keyword evidence="2" id="KW-0812">Transmembrane</keyword>
<dbReference type="Proteomes" id="UP000410492">
    <property type="component" value="Unassembled WGS sequence"/>
</dbReference>